<organism evidence="13 14">
    <name type="scientific">Pseudoalteromonas denitrificans DSM 6059</name>
    <dbReference type="NCBI Taxonomy" id="1123010"/>
    <lineage>
        <taxon>Bacteria</taxon>
        <taxon>Pseudomonadati</taxon>
        <taxon>Pseudomonadota</taxon>
        <taxon>Gammaproteobacteria</taxon>
        <taxon>Alteromonadales</taxon>
        <taxon>Pseudoalteromonadaceae</taxon>
        <taxon>Pseudoalteromonas</taxon>
    </lineage>
</organism>
<evidence type="ECO:0000256" key="10">
    <source>
        <dbReference type="PROSITE-ProRule" id="PRU01024"/>
    </source>
</evidence>
<gene>
    <name evidence="9" type="primary">rlmD</name>
    <name evidence="13" type="ORF">SAMN02745724_04506</name>
</gene>
<dbReference type="Pfam" id="PF01938">
    <property type="entry name" value="TRAM"/>
    <property type="match status" value="1"/>
</dbReference>
<dbReference type="SUPFAM" id="SSF53335">
    <property type="entry name" value="S-adenosyl-L-methionine-dependent methyltransferases"/>
    <property type="match status" value="1"/>
</dbReference>
<evidence type="ECO:0000256" key="4">
    <source>
        <dbReference type="ARBA" id="ARBA00022679"/>
    </source>
</evidence>
<dbReference type="PROSITE" id="PS50926">
    <property type="entry name" value="TRAM"/>
    <property type="match status" value="1"/>
</dbReference>
<evidence type="ECO:0000256" key="2">
    <source>
        <dbReference type="ARBA" id="ARBA00022552"/>
    </source>
</evidence>
<feature type="binding site" evidence="9">
    <location>
        <position position="175"/>
    </location>
    <ligand>
        <name>[4Fe-4S] cluster</name>
        <dbReference type="ChEBI" id="CHEBI:49883"/>
    </ligand>
</feature>
<name>A0A1I1S9W5_9GAMM</name>
<proteinExistence type="inferred from homology"/>
<feature type="binding site" evidence="9 10">
    <location>
        <position position="343"/>
    </location>
    <ligand>
        <name>S-adenosyl-L-methionine</name>
        <dbReference type="ChEBI" id="CHEBI:59789"/>
    </ligand>
</feature>
<evidence type="ECO:0000313" key="14">
    <source>
        <dbReference type="Proteomes" id="UP000198862"/>
    </source>
</evidence>
<dbReference type="PANTHER" id="PTHR11061">
    <property type="entry name" value="RNA M5U METHYLTRANSFERASE"/>
    <property type="match status" value="1"/>
</dbReference>
<dbReference type="InterPro" id="IPR030390">
    <property type="entry name" value="MeTrfase_TrmA_AS"/>
</dbReference>
<evidence type="ECO:0000256" key="8">
    <source>
        <dbReference type="ARBA" id="ARBA00023014"/>
    </source>
</evidence>
<dbReference type="NCBIfam" id="NF009639">
    <property type="entry name" value="PRK13168.1"/>
    <property type="match status" value="1"/>
</dbReference>
<dbReference type="GO" id="GO:0005506">
    <property type="term" value="F:iron ion binding"/>
    <property type="evidence" value="ECO:0007669"/>
    <property type="project" value="UniProtKB-UniRule"/>
</dbReference>
<keyword evidence="7 9" id="KW-0408">Iron</keyword>
<keyword evidence="4 9" id="KW-0808">Transferase</keyword>
<dbReference type="InterPro" id="IPR012340">
    <property type="entry name" value="NA-bd_OB-fold"/>
</dbReference>
<dbReference type="EC" id="2.1.1.190" evidence="9"/>
<keyword evidence="8 9" id="KW-0411">Iron-sulfur</keyword>
<dbReference type="InterPro" id="IPR001566">
    <property type="entry name" value="23S_rRNA_MeTrfase_RlmD"/>
</dbReference>
<evidence type="ECO:0000256" key="6">
    <source>
        <dbReference type="ARBA" id="ARBA00022723"/>
    </source>
</evidence>
<feature type="domain" description="TRAM" evidence="12">
    <location>
        <begin position="9"/>
        <end position="68"/>
    </location>
</feature>
<feature type="active site" description="Nucleophile" evidence="9 10">
    <location>
        <position position="417"/>
    </location>
</feature>
<feature type="binding site" evidence="9">
    <location>
        <position position="90"/>
    </location>
    <ligand>
        <name>[4Fe-4S] cluster</name>
        <dbReference type="ChEBI" id="CHEBI:49883"/>
    </ligand>
</feature>
<comment type="function">
    <text evidence="9">Catalyzes the formation of 5-methyl-uridine at position 1939 (m5U1939) in 23S rRNA.</text>
</comment>
<dbReference type="RefSeq" id="WP_091990065.1">
    <property type="nucleotide sequence ID" value="NZ_FOLO01000057.1"/>
</dbReference>
<feature type="active site" evidence="11">
    <location>
        <position position="417"/>
    </location>
</feature>
<sequence length="462" mass="52849">MAQFFKPQKKSVAKEKKQLKIDSLNHDGIGVSRDNNKVCFVEGALPGEIVLAQPIQAKAKFERLTVQKIIESNIYRVKPFCEHYQLCGGCQLQHLAPEQQMIEKQKAVSSLFDKFLGTSNSSTLHDLNWQPAIESAPLAYRRTARIAVFYDKRKNELLLGYRQKGSKKIINIKNCLVLESCFSDIFSVFSPLLAKLKAAQSITHLQLYKTENQALIVIRHIKALNEKDIKSIVAATEPYKWQLVFEGETGQYQFYNKNPDEQVEINKNKTHLLHYYLDEFDLKLNFSLDNFIQVNHKVNRLMLKQAIDWLNLNRNEKILDLFCGIGNFSLPMAKIANKVVGIEGVASSVEMAKFNALDNKVTNTEFYCQDLNEPMVKAKWFKQEYDVLLLDPSRAGAFDILSQLKLKRFSRILYVSCDPVTLARDSKLIIDAGFKIDKVSLMNMFPHTGHVETMALFIPSRS</sequence>
<dbReference type="NCBIfam" id="TIGR00479">
    <property type="entry name" value="rumA"/>
    <property type="match status" value="1"/>
</dbReference>
<dbReference type="InterPro" id="IPR030391">
    <property type="entry name" value="MeTrfase_TrmA_CS"/>
</dbReference>
<dbReference type="OrthoDB" id="9804590at2"/>
<comment type="catalytic activity">
    <reaction evidence="9">
        <text>uridine(1939) in 23S rRNA + S-adenosyl-L-methionine = 5-methyluridine(1939) in 23S rRNA + S-adenosyl-L-homocysteine + H(+)</text>
        <dbReference type="Rhea" id="RHEA:42908"/>
        <dbReference type="Rhea" id="RHEA-COMP:10278"/>
        <dbReference type="Rhea" id="RHEA-COMP:10279"/>
        <dbReference type="ChEBI" id="CHEBI:15378"/>
        <dbReference type="ChEBI" id="CHEBI:57856"/>
        <dbReference type="ChEBI" id="CHEBI:59789"/>
        <dbReference type="ChEBI" id="CHEBI:65315"/>
        <dbReference type="ChEBI" id="CHEBI:74447"/>
        <dbReference type="EC" id="2.1.1.190"/>
    </reaction>
</comment>
<feature type="binding site" evidence="9 10">
    <location>
        <position position="293"/>
    </location>
    <ligand>
        <name>S-adenosyl-L-methionine</name>
        <dbReference type="ChEBI" id="CHEBI:59789"/>
    </ligand>
</feature>
<evidence type="ECO:0000256" key="5">
    <source>
        <dbReference type="ARBA" id="ARBA00022691"/>
    </source>
</evidence>
<protein>
    <recommendedName>
        <fullName evidence="9">23S rRNA (uracil(1939)-C(5))-methyltransferase RlmD</fullName>
        <ecNumber evidence="9">2.1.1.190</ecNumber>
    </recommendedName>
    <alternativeName>
        <fullName evidence="9">23S rRNA(m5U1939)-methyltransferase</fullName>
    </alternativeName>
</protein>
<dbReference type="InterPro" id="IPR029063">
    <property type="entry name" value="SAM-dependent_MTases_sf"/>
</dbReference>
<reference evidence="13 14" key="1">
    <citation type="submission" date="2016-10" db="EMBL/GenBank/DDBJ databases">
        <authorList>
            <person name="de Groot N.N."/>
        </authorList>
    </citation>
    <scope>NUCLEOTIDE SEQUENCE [LARGE SCALE GENOMIC DNA]</scope>
    <source>
        <strain evidence="13 14">DSM 6059</strain>
    </source>
</reference>
<keyword evidence="2 9" id="KW-0698">rRNA processing</keyword>
<keyword evidence="5 9" id="KW-0949">S-adenosyl-L-methionine</keyword>
<dbReference type="PROSITE" id="PS51687">
    <property type="entry name" value="SAM_MT_RNA_M5U"/>
    <property type="match status" value="1"/>
</dbReference>
<keyword evidence="14" id="KW-1185">Reference proteome</keyword>
<evidence type="ECO:0000259" key="12">
    <source>
        <dbReference type="PROSITE" id="PS50926"/>
    </source>
</evidence>
<dbReference type="AlphaFoldDB" id="A0A1I1S9W5"/>
<dbReference type="PROSITE" id="PS01230">
    <property type="entry name" value="TRMA_1"/>
    <property type="match status" value="1"/>
</dbReference>
<dbReference type="Pfam" id="PF05958">
    <property type="entry name" value="tRNA_U5-meth_tr"/>
    <property type="match status" value="1"/>
</dbReference>
<dbReference type="Gene3D" id="2.40.50.1070">
    <property type="match status" value="1"/>
</dbReference>
<accession>A0A1I1S9W5</accession>
<keyword evidence="6 9" id="KW-0479">Metal-binding</keyword>
<keyword evidence="1 9" id="KW-0004">4Fe-4S</keyword>
<dbReference type="CDD" id="cd02440">
    <property type="entry name" value="AdoMet_MTases"/>
    <property type="match status" value="1"/>
</dbReference>
<dbReference type="GO" id="GO:0003723">
    <property type="term" value="F:RNA binding"/>
    <property type="evidence" value="ECO:0007669"/>
    <property type="project" value="InterPro"/>
</dbReference>
<dbReference type="PROSITE" id="PS01231">
    <property type="entry name" value="TRMA_2"/>
    <property type="match status" value="1"/>
</dbReference>
<dbReference type="InterPro" id="IPR010280">
    <property type="entry name" value="U5_MeTrfase_fam"/>
</dbReference>
<dbReference type="GO" id="GO:0070475">
    <property type="term" value="P:rRNA base methylation"/>
    <property type="evidence" value="ECO:0007669"/>
    <property type="project" value="TreeGrafter"/>
</dbReference>
<evidence type="ECO:0000313" key="13">
    <source>
        <dbReference type="EMBL" id="SFD43291.1"/>
    </source>
</evidence>
<feature type="binding site" evidence="9">
    <location>
        <position position="327"/>
    </location>
    <ligand>
        <name>S-adenosyl-L-methionine</name>
        <dbReference type="ChEBI" id="CHEBI:59789"/>
    </ligand>
</feature>
<dbReference type="Proteomes" id="UP000198862">
    <property type="component" value="Unassembled WGS sequence"/>
</dbReference>
<evidence type="ECO:0000256" key="7">
    <source>
        <dbReference type="ARBA" id="ARBA00023004"/>
    </source>
</evidence>
<feature type="binding site" evidence="9 10">
    <location>
        <position position="322"/>
    </location>
    <ligand>
        <name>S-adenosyl-L-methionine</name>
        <dbReference type="ChEBI" id="CHEBI:59789"/>
    </ligand>
</feature>
<dbReference type="STRING" id="1123010.SAMN02745724_04506"/>
<comment type="similarity">
    <text evidence="9">Belongs to the class I-like SAM-binding methyltransferase superfamily. RNA M5U methyltransferase family. RlmD subfamily.</text>
</comment>
<evidence type="ECO:0000256" key="9">
    <source>
        <dbReference type="HAMAP-Rule" id="MF_01010"/>
    </source>
</evidence>
<feature type="binding site" evidence="9 10">
    <location>
        <position position="391"/>
    </location>
    <ligand>
        <name>S-adenosyl-L-methionine</name>
        <dbReference type="ChEBI" id="CHEBI:59789"/>
    </ligand>
</feature>
<feature type="binding site" evidence="9">
    <location>
        <position position="87"/>
    </location>
    <ligand>
        <name>[4Fe-4S] cluster</name>
        <dbReference type="ChEBI" id="CHEBI:49883"/>
    </ligand>
</feature>
<dbReference type="SUPFAM" id="SSF50249">
    <property type="entry name" value="Nucleic acid-binding proteins"/>
    <property type="match status" value="1"/>
</dbReference>
<dbReference type="InterPro" id="IPR002792">
    <property type="entry name" value="TRAM_dom"/>
</dbReference>
<dbReference type="Gene3D" id="2.40.50.140">
    <property type="entry name" value="Nucleic acid-binding proteins"/>
    <property type="match status" value="1"/>
</dbReference>
<evidence type="ECO:0000256" key="1">
    <source>
        <dbReference type="ARBA" id="ARBA00022485"/>
    </source>
</evidence>
<evidence type="ECO:0000256" key="11">
    <source>
        <dbReference type="PROSITE-ProRule" id="PRU10015"/>
    </source>
</evidence>
<keyword evidence="3 9" id="KW-0489">Methyltransferase</keyword>
<feature type="binding site" evidence="9">
    <location>
        <position position="81"/>
    </location>
    <ligand>
        <name>[4Fe-4S] cluster</name>
        <dbReference type="ChEBI" id="CHEBI:49883"/>
    </ligand>
</feature>
<feature type="binding site" evidence="9">
    <location>
        <position position="370"/>
    </location>
    <ligand>
        <name>S-adenosyl-L-methionine</name>
        <dbReference type="ChEBI" id="CHEBI:59789"/>
    </ligand>
</feature>
<dbReference type="HAMAP" id="MF_01010">
    <property type="entry name" value="23SrRNA_methyltr_RlmD"/>
    <property type="match status" value="1"/>
</dbReference>
<dbReference type="Gene3D" id="3.40.50.150">
    <property type="entry name" value="Vaccinia Virus protein VP39"/>
    <property type="match status" value="1"/>
</dbReference>
<dbReference type="GO" id="GO:0070041">
    <property type="term" value="F:rRNA (uridine-C5-)-methyltransferase activity"/>
    <property type="evidence" value="ECO:0007669"/>
    <property type="project" value="UniProtKB-UniRule"/>
</dbReference>
<dbReference type="GO" id="GO:0051539">
    <property type="term" value="F:4 iron, 4 sulfur cluster binding"/>
    <property type="evidence" value="ECO:0007669"/>
    <property type="project" value="UniProtKB-KW"/>
</dbReference>
<dbReference type="PANTHER" id="PTHR11061:SF49">
    <property type="entry name" value="23S RRNA (URACIL(1939)-C(5))-METHYLTRANSFERASE RLMD"/>
    <property type="match status" value="1"/>
</dbReference>
<evidence type="ECO:0000256" key="3">
    <source>
        <dbReference type="ARBA" id="ARBA00022603"/>
    </source>
</evidence>
<dbReference type="EMBL" id="FOLO01000057">
    <property type="protein sequence ID" value="SFD43291.1"/>
    <property type="molecule type" value="Genomic_DNA"/>
</dbReference>